<proteinExistence type="predicted"/>
<keyword evidence="3" id="KW-1185">Reference proteome</keyword>
<organism evidence="2 3">
    <name type="scientific">Gossypium harknessii</name>
    <dbReference type="NCBI Taxonomy" id="34285"/>
    <lineage>
        <taxon>Eukaryota</taxon>
        <taxon>Viridiplantae</taxon>
        <taxon>Streptophyta</taxon>
        <taxon>Embryophyta</taxon>
        <taxon>Tracheophyta</taxon>
        <taxon>Spermatophyta</taxon>
        <taxon>Magnoliopsida</taxon>
        <taxon>eudicotyledons</taxon>
        <taxon>Gunneridae</taxon>
        <taxon>Pentapetalae</taxon>
        <taxon>rosids</taxon>
        <taxon>malvids</taxon>
        <taxon>Malvales</taxon>
        <taxon>Malvaceae</taxon>
        <taxon>Malvoideae</taxon>
        <taxon>Gossypium</taxon>
    </lineage>
</organism>
<sequence>MIMEQLSFVMKVLLQCYSKFGDAVFTLTRFFRDGGSCTPAKPELADQKTLDPSPSSTKPVPDEIKTAQALDESYTEKLPVLSTSMDLPHSKHKLSSLLDVKSSNNLSHLRDIPPANLSCFTPYKQQSKEQQLCSVKKRKALLIEHDKSSNVNASDAQRSVPRDLPFTDDGGAEVDAKFLNHKKNYVCGSSEQLGAEETEGSAFLIQ</sequence>
<gene>
    <name evidence="2" type="ORF">Gohar_003434</name>
</gene>
<protein>
    <submittedName>
        <fullName evidence="2">Uncharacterized protein</fullName>
    </submittedName>
</protein>
<evidence type="ECO:0000313" key="2">
    <source>
        <dbReference type="EMBL" id="MBA0811549.1"/>
    </source>
</evidence>
<name>A0A7J9HNY2_9ROSI</name>
<feature type="region of interest" description="Disordered" evidence="1">
    <location>
        <begin position="41"/>
        <end position="61"/>
    </location>
</feature>
<reference evidence="2 3" key="1">
    <citation type="journal article" date="2019" name="Genome Biol. Evol.">
        <title>Insights into the evolution of the New World diploid cottons (Gossypium, subgenus Houzingenia) based on genome sequencing.</title>
        <authorList>
            <person name="Grover C.E."/>
            <person name="Arick M.A. 2nd"/>
            <person name="Thrash A."/>
            <person name="Conover J.L."/>
            <person name="Sanders W.S."/>
            <person name="Peterson D.G."/>
            <person name="Frelichowski J.E."/>
            <person name="Scheffler J.A."/>
            <person name="Scheffler B.E."/>
            <person name="Wendel J.F."/>
        </authorList>
    </citation>
    <scope>NUCLEOTIDE SEQUENCE [LARGE SCALE GENOMIC DNA]</scope>
    <source>
        <strain evidence="2">0</strain>
        <tissue evidence="2">Leaf</tissue>
    </source>
</reference>
<comment type="caution">
    <text evidence="2">The sequence shown here is derived from an EMBL/GenBank/DDBJ whole genome shotgun (WGS) entry which is preliminary data.</text>
</comment>
<feature type="non-terminal residue" evidence="2">
    <location>
        <position position="206"/>
    </location>
</feature>
<dbReference type="OrthoDB" id="19182at2759"/>
<dbReference type="AlphaFoldDB" id="A0A7J9HNY2"/>
<evidence type="ECO:0000256" key="1">
    <source>
        <dbReference type="SAM" id="MobiDB-lite"/>
    </source>
</evidence>
<dbReference type="Proteomes" id="UP000593560">
    <property type="component" value="Unassembled WGS sequence"/>
</dbReference>
<accession>A0A7J9HNY2</accession>
<dbReference type="EMBL" id="JABFAD010000010">
    <property type="protein sequence ID" value="MBA0811549.1"/>
    <property type="molecule type" value="Genomic_DNA"/>
</dbReference>
<evidence type="ECO:0000313" key="3">
    <source>
        <dbReference type="Proteomes" id="UP000593560"/>
    </source>
</evidence>